<feature type="domain" description="Bacterial mobilisation" evidence="1">
    <location>
        <begin position="97"/>
        <end position="143"/>
    </location>
</feature>
<gene>
    <name evidence="2" type="ORF">IW245_006683</name>
</gene>
<reference evidence="2" key="1">
    <citation type="submission" date="2020-11" db="EMBL/GenBank/DDBJ databases">
        <title>Sequencing the genomes of 1000 actinobacteria strains.</title>
        <authorList>
            <person name="Klenk H.-P."/>
        </authorList>
    </citation>
    <scope>NUCLEOTIDE SEQUENCE</scope>
    <source>
        <strain evidence="2">DSM 45356</strain>
    </source>
</reference>
<name>A0A8J7GWZ0_9ACTN</name>
<protein>
    <recommendedName>
        <fullName evidence="1">Bacterial mobilisation domain-containing protein</fullName>
    </recommendedName>
</protein>
<accession>A0A8J7GWZ0</accession>
<keyword evidence="3" id="KW-1185">Reference proteome</keyword>
<proteinExistence type="predicted"/>
<dbReference type="AlphaFoldDB" id="A0A8J7GWZ0"/>
<dbReference type="Pfam" id="PF05713">
    <property type="entry name" value="MobC"/>
    <property type="match status" value="1"/>
</dbReference>
<dbReference type="EMBL" id="JADOUF010000001">
    <property type="protein sequence ID" value="MBG6140489.1"/>
    <property type="molecule type" value="Genomic_DNA"/>
</dbReference>
<organism evidence="2 3">
    <name type="scientific">Longispora fulva</name>
    <dbReference type="NCBI Taxonomy" id="619741"/>
    <lineage>
        <taxon>Bacteria</taxon>
        <taxon>Bacillati</taxon>
        <taxon>Actinomycetota</taxon>
        <taxon>Actinomycetes</taxon>
        <taxon>Micromonosporales</taxon>
        <taxon>Micromonosporaceae</taxon>
        <taxon>Longispora</taxon>
    </lineage>
</organism>
<dbReference type="Proteomes" id="UP000622552">
    <property type="component" value="Unassembled WGS sequence"/>
</dbReference>
<evidence type="ECO:0000313" key="2">
    <source>
        <dbReference type="EMBL" id="MBG6140489.1"/>
    </source>
</evidence>
<evidence type="ECO:0000313" key="3">
    <source>
        <dbReference type="Proteomes" id="UP000622552"/>
    </source>
</evidence>
<dbReference type="RefSeq" id="WP_197007027.1">
    <property type="nucleotide sequence ID" value="NZ_BONS01000005.1"/>
</dbReference>
<evidence type="ECO:0000259" key="1">
    <source>
        <dbReference type="Pfam" id="PF05713"/>
    </source>
</evidence>
<dbReference type="InterPro" id="IPR008687">
    <property type="entry name" value="MobC"/>
</dbReference>
<comment type="caution">
    <text evidence="2">The sequence shown here is derived from an EMBL/GenBank/DDBJ whole genome shotgun (WGS) entry which is preliminary data.</text>
</comment>
<sequence length="148" mass="16314">MADQPEEDAPNNHAIYLRHRRHRPPGKGRMHDPGGRTVNLALDGKEYAAVLAAAKRAKLRPTSWVAAVAVSFAQDTTPPMPSPGKDLLGELNQARTQLGRYGNNVNQAVKQLHATGEAPPWLTDAVRTCQNTIALIDQLVDELRRRVR</sequence>